<keyword evidence="6 11" id="KW-0812">Transmembrane</keyword>
<dbReference type="Pfam" id="PF04612">
    <property type="entry name" value="T2SSM"/>
    <property type="match status" value="1"/>
</dbReference>
<evidence type="ECO:0000313" key="13">
    <source>
        <dbReference type="Proteomes" id="UP000613743"/>
    </source>
</evidence>
<dbReference type="GO" id="GO:0015628">
    <property type="term" value="P:protein secretion by the type II secretion system"/>
    <property type="evidence" value="ECO:0007669"/>
    <property type="project" value="InterPro"/>
</dbReference>
<evidence type="ECO:0000256" key="9">
    <source>
        <dbReference type="ARBA" id="ARBA00023136"/>
    </source>
</evidence>
<reference evidence="12" key="1">
    <citation type="journal article" date="2014" name="Int. J. Syst. Evol. Microbiol.">
        <title>Complete genome sequence of Corynebacterium casei LMG S-19264T (=DSM 44701T), isolated from a smear-ripened cheese.</title>
        <authorList>
            <consortium name="US DOE Joint Genome Institute (JGI-PGF)"/>
            <person name="Walter F."/>
            <person name="Albersmeier A."/>
            <person name="Kalinowski J."/>
            <person name="Ruckert C."/>
        </authorList>
    </citation>
    <scope>NUCLEOTIDE SEQUENCE</scope>
    <source>
        <strain evidence="12">JCM 30804</strain>
    </source>
</reference>
<keyword evidence="13" id="KW-1185">Reference proteome</keyword>
<protein>
    <recommendedName>
        <fullName evidence="10">Type II secretion system protein M</fullName>
        <shortName evidence="10">T2SS protein M</shortName>
    </recommendedName>
    <alternativeName>
        <fullName evidence="10">General secretion pathway protein M</fullName>
    </alternativeName>
</protein>
<organism evidence="12 13">
    <name type="scientific">Shewanella gelidii</name>
    <dbReference type="NCBI Taxonomy" id="1642821"/>
    <lineage>
        <taxon>Bacteria</taxon>
        <taxon>Pseudomonadati</taxon>
        <taxon>Pseudomonadota</taxon>
        <taxon>Gammaproteobacteria</taxon>
        <taxon>Alteromonadales</taxon>
        <taxon>Shewanellaceae</taxon>
        <taxon>Shewanella</taxon>
    </lineage>
</organism>
<evidence type="ECO:0000256" key="8">
    <source>
        <dbReference type="ARBA" id="ARBA00022989"/>
    </source>
</evidence>
<comment type="subcellular location">
    <subcellularLocation>
        <location evidence="1">Cell inner membrane</location>
        <topology evidence="1">Single-pass membrane protein</topology>
    </subcellularLocation>
</comment>
<keyword evidence="7 10" id="KW-0653">Protein transport</keyword>
<keyword evidence="3 10" id="KW-0813">Transport</keyword>
<feature type="transmembrane region" description="Helical" evidence="11">
    <location>
        <begin position="20"/>
        <end position="39"/>
    </location>
</feature>
<evidence type="ECO:0000256" key="7">
    <source>
        <dbReference type="ARBA" id="ARBA00022927"/>
    </source>
</evidence>
<dbReference type="GO" id="GO:0015627">
    <property type="term" value="C:type II protein secretion system complex"/>
    <property type="evidence" value="ECO:0007669"/>
    <property type="project" value="InterPro"/>
</dbReference>
<reference evidence="12" key="2">
    <citation type="submission" date="2020-09" db="EMBL/GenBank/DDBJ databases">
        <authorList>
            <person name="Sun Q."/>
            <person name="Ohkuma M."/>
        </authorList>
    </citation>
    <scope>NUCLEOTIDE SEQUENCE</scope>
    <source>
        <strain evidence="12">JCM 30804</strain>
    </source>
</reference>
<dbReference type="SUPFAM" id="SSF103054">
    <property type="entry name" value="General secretion pathway protein M, EpsM"/>
    <property type="match status" value="1"/>
</dbReference>
<dbReference type="EMBL" id="BMPZ01000010">
    <property type="protein sequence ID" value="GGI89386.1"/>
    <property type="molecule type" value="Genomic_DNA"/>
</dbReference>
<keyword evidence="5 10" id="KW-0997">Cell inner membrane</keyword>
<accession>A0A917JXV7</accession>
<evidence type="ECO:0000256" key="5">
    <source>
        <dbReference type="ARBA" id="ARBA00022519"/>
    </source>
</evidence>
<keyword evidence="8 11" id="KW-1133">Transmembrane helix</keyword>
<evidence type="ECO:0000256" key="4">
    <source>
        <dbReference type="ARBA" id="ARBA00022475"/>
    </source>
</evidence>
<dbReference type="Gene3D" id="3.30.1360.100">
    <property type="entry name" value="General secretion pathway protein M, EpsM"/>
    <property type="match status" value="1"/>
</dbReference>
<dbReference type="Proteomes" id="UP000613743">
    <property type="component" value="Unassembled WGS sequence"/>
</dbReference>
<proteinExistence type="inferred from homology"/>
<keyword evidence="9 10" id="KW-0472">Membrane</keyword>
<name>A0A917JXV7_9GAMM</name>
<evidence type="ECO:0000256" key="2">
    <source>
        <dbReference type="ARBA" id="ARBA00010637"/>
    </source>
</evidence>
<evidence type="ECO:0000256" key="3">
    <source>
        <dbReference type="ARBA" id="ARBA00022448"/>
    </source>
</evidence>
<comment type="similarity">
    <text evidence="2 10">Belongs to the GSP M family.</text>
</comment>
<dbReference type="GO" id="GO:0005886">
    <property type="term" value="C:plasma membrane"/>
    <property type="evidence" value="ECO:0007669"/>
    <property type="project" value="UniProtKB-SubCell"/>
</dbReference>
<dbReference type="InterPro" id="IPR007690">
    <property type="entry name" value="T2SS_GspM"/>
</dbReference>
<comment type="function">
    <text evidence="10">Inner membrane component of the type II secretion system required for the energy-dependent secretion of extracellular factors such as proteases and toxins from the periplasm.</text>
</comment>
<sequence length="157" mass="17539">MDSLRDWWQGLLPREQQLVSVAGVFVVIAVIYWGVWAPINDAEKQSIAKVEAQQQTLSKVKGLVNKIVSLKQGGSKTYRGSLSAAANQTAAKYGLVITRMQPQNNKIQIWMDEVPFQALMNYLNDLVQLKGLSLDSIDLSETEQPGLVKVRRIQLSQ</sequence>
<dbReference type="InterPro" id="IPR023229">
    <property type="entry name" value="T2SS_M_periplasmic_sf"/>
</dbReference>
<dbReference type="AlphaFoldDB" id="A0A917JXV7"/>
<keyword evidence="4 10" id="KW-1003">Cell membrane</keyword>
<evidence type="ECO:0000256" key="11">
    <source>
        <dbReference type="SAM" id="Phobius"/>
    </source>
</evidence>
<evidence type="ECO:0000256" key="1">
    <source>
        <dbReference type="ARBA" id="ARBA00004377"/>
    </source>
</evidence>
<gene>
    <name evidence="12" type="primary">gspM</name>
    <name evidence="12" type="ORF">GCM10009332_28500</name>
</gene>
<comment type="caution">
    <text evidence="12">The sequence shown here is derived from an EMBL/GenBank/DDBJ whole genome shotgun (WGS) entry which is preliminary data.</text>
</comment>
<dbReference type="PIRSF" id="PIRSF006291">
    <property type="entry name" value="GspM"/>
    <property type="match status" value="1"/>
</dbReference>
<evidence type="ECO:0000256" key="6">
    <source>
        <dbReference type="ARBA" id="ARBA00022692"/>
    </source>
</evidence>
<evidence type="ECO:0000256" key="10">
    <source>
        <dbReference type="PIRNR" id="PIRNR006291"/>
    </source>
</evidence>
<evidence type="ECO:0000313" key="12">
    <source>
        <dbReference type="EMBL" id="GGI89386.1"/>
    </source>
</evidence>
<dbReference type="RefSeq" id="WP_188922142.1">
    <property type="nucleotide sequence ID" value="NZ_BMPZ01000010.1"/>
</dbReference>